<evidence type="ECO:0000256" key="1">
    <source>
        <dbReference type="SAM" id="Coils"/>
    </source>
</evidence>
<proteinExistence type="predicted"/>
<organism evidence="2">
    <name type="scientific">Tanacetum cinerariifolium</name>
    <name type="common">Dalmatian daisy</name>
    <name type="synonym">Chrysanthemum cinerariifolium</name>
    <dbReference type="NCBI Taxonomy" id="118510"/>
    <lineage>
        <taxon>Eukaryota</taxon>
        <taxon>Viridiplantae</taxon>
        <taxon>Streptophyta</taxon>
        <taxon>Embryophyta</taxon>
        <taxon>Tracheophyta</taxon>
        <taxon>Spermatophyta</taxon>
        <taxon>Magnoliopsida</taxon>
        <taxon>eudicotyledons</taxon>
        <taxon>Gunneridae</taxon>
        <taxon>Pentapetalae</taxon>
        <taxon>asterids</taxon>
        <taxon>campanulids</taxon>
        <taxon>Asterales</taxon>
        <taxon>Asteraceae</taxon>
        <taxon>Asteroideae</taxon>
        <taxon>Anthemideae</taxon>
        <taxon>Anthemidinae</taxon>
        <taxon>Tanacetum</taxon>
    </lineage>
</organism>
<accession>A0A699RLK1</accession>
<dbReference type="EMBL" id="BKCJ011102646">
    <property type="protein sequence ID" value="GFC85947.1"/>
    <property type="molecule type" value="Genomic_DNA"/>
</dbReference>
<reference evidence="2" key="1">
    <citation type="journal article" date="2019" name="Sci. Rep.">
        <title>Draft genome of Tanacetum cinerariifolium, the natural source of mosquito coil.</title>
        <authorList>
            <person name="Yamashiro T."/>
            <person name="Shiraishi A."/>
            <person name="Satake H."/>
            <person name="Nakayama K."/>
        </authorList>
    </citation>
    <scope>NUCLEOTIDE SEQUENCE</scope>
</reference>
<protein>
    <submittedName>
        <fullName evidence="2">Uncharacterized protein</fullName>
    </submittedName>
</protein>
<feature type="coiled-coil region" evidence="1">
    <location>
        <begin position="64"/>
        <end position="101"/>
    </location>
</feature>
<sequence>MDEGEVAFERTSEDTKEMATVLASMDAATVLVGEIAVPTEIEAKFVVVWKLVKDFIPMGSKEEAERLKRNGFNLEQEKAKKQNTSEEVHDKEKSLEEILEEKVKEMMQLILIEEVY</sequence>
<evidence type="ECO:0000313" key="2">
    <source>
        <dbReference type="EMBL" id="GFC85947.1"/>
    </source>
</evidence>
<comment type="caution">
    <text evidence="2">The sequence shown here is derived from an EMBL/GenBank/DDBJ whole genome shotgun (WGS) entry which is preliminary data.</text>
</comment>
<feature type="non-terminal residue" evidence="2">
    <location>
        <position position="116"/>
    </location>
</feature>
<name>A0A699RLK1_TANCI</name>
<gene>
    <name evidence="2" type="ORF">Tci_857917</name>
</gene>
<dbReference type="AlphaFoldDB" id="A0A699RLK1"/>
<keyword evidence="1" id="KW-0175">Coiled coil</keyword>